<dbReference type="RefSeq" id="WP_279529659.1">
    <property type="nucleotide sequence ID" value="NZ_CP122312.1"/>
</dbReference>
<keyword evidence="1" id="KW-0732">Signal</keyword>
<dbReference type="PANTHER" id="PTHR30222">
    <property type="entry name" value="SPERMIDINE/PUTRESCINE-BINDING PERIPLASMIC PROTEIN"/>
    <property type="match status" value="1"/>
</dbReference>
<name>A0ABD5Z3D5_9EURY</name>
<evidence type="ECO:0000313" key="3">
    <source>
        <dbReference type="Proteomes" id="UP001596447"/>
    </source>
</evidence>
<dbReference type="PANTHER" id="PTHR30222:SF17">
    <property type="entry name" value="SPERMIDINE_PUTRESCINE-BINDING PERIPLASMIC PROTEIN"/>
    <property type="match status" value="1"/>
</dbReference>
<reference evidence="2 3" key="1">
    <citation type="journal article" date="2019" name="Int. J. Syst. Evol. Microbiol.">
        <title>The Global Catalogue of Microorganisms (GCM) 10K type strain sequencing project: providing services to taxonomists for standard genome sequencing and annotation.</title>
        <authorList>
            <consortium name="The Broad Institute Genomics Platform"/>
            <consortium name="The Broad Institute Genome Sequencing Center for Infectious Disease"/>
            <person name="Wu L."/>
            <person name="Ma J."/>
        </authorList>
    </citation>
    <scope>NUCLEOTIDE SEQUENCE [LARGE SCALE GENOMIC DNA]</scope>
    <source>
        <strain evidence="2 3">XZGYJ-43</strain>
    </source>
</reference>
<organism evidence="2 3">
    <name type="scientific">Halospeciosus flavus</name>
    <dbReference type="NCBI Taxonomy" id="3032283"/>
    <lineage>
        <taxon>Archaea</taxon>
        <taxon>Methanobacteriati</taxon>
        <taxon>Methanobacteriota</taxon>
        <taxon>Stenosarchaea group</taxon>
        <taxon>Halobacteria</taxon>
        <taxon>Halobacteriales</taxon>
        <taxon>Halobacteriaceae</taxon>
        <taxon>Halospeciosus</taxon>
    </lineage>
</organism>
<evidence type="ECO:0000313" key="2">
    <source>
        <dbReference type="EMBL" id="MFC7199734.1"/>
    </source>
</evidence>
<dbReference type="InterPro" id="IPR006059">
    <property type="entry name" value="SBP"/>
</dbReference>
<accession>A0ABD5Z3D5</accession>
<dbReference type="Pfam" id="PF13416">
    <property type="entry name" value="SBP_bac_8"/>
    <property type="match status" value="1"/>
</dbReference>
<sequence>MDVFNKWGEENGVTVSGTPAGGTTEMLSLVKQNPGAYDVVALNDTGMARAQKEDVLEPIDLSKVPNFKENIRESARGLPFLTSDDGKTMGLIRENGATGYAYNTEKIDTELTTWDDLKDPKYEEKVSLIDRTIDRLSNCAISVNLNVNKVPGNQSKTDKMFQEAKAQDTNVFSYWSNGATSIRYLRQENAWICEAWGGRVLALQEEGYDHIKYVIPEEGAMAWADNLAIVKGTKHKDAVHDLLNFTYQREHLLSIAKGMNYTVQVPNPPKWMKEFPDYAPASDLAFRDWSVLLPKQEAWSQRLGQIKA</sequence>
<keyword evidence="3" id="KW-1185">Reference proteome</keyword>
<gene>
    <name evidence="2" type="ORF">ACFQJ9_09990</name>
</gene>
<protein>
    <submittedName>
        <fullName evidence="2">PotD/PotF family extracellular solute-binding protein</fullName>
    </submittedName>
</protein>
<dbReference type="EMBL" id="JBHTAR010000011">
    <property type="protein sequence ID" value="MFC7199734.1"/>
    <property type="molecule type" value="Genomic_DNA"/>
</dbReference>
<evidence type="ECO:0000256" key="1">
    <source>
        <dbReference type="ARBA" id="ARBA00022729"/>
    </source>
</evidence>
<proteinExistence type="predicted"/>
<dbReference type="Proteomes" id="UP001596447">
    <property type="component" value="Unassembled WGS sequence"/>
</dbReference>
<comment type="caution">
    <text evidence="2">The sequence shown here is derived from an EMBL/GenBank/DDBJ whole genome shotgun (WGS) entry which is preliminary data.</text>
</comment>
<dbReference type="SUPFAM" id="SSF53850">
    <property type="entry name" value="Periplasmic binding protein-like II"/>
    <property type="match status" value="1"/>
</dbReference>
<dbReference type="Gene3D" id="3.40.190.10">
    <property type="entry name" value="Periplasmic binding protein-like II"/>
    <property type="match status" value="2"/>
</dbReference>
<dbReference type="AlphaFoldDB" id="A0ABD5Z3D5"/>